<evidence type="ECO:0000256" key="2">
    <source>
        <dbReference type="SAM" id="SignalP"/>
    </source>
</evidence>
<dbReference type="Proteomes" id="UP000250218">
    <property type="component" value="Chromosome"/>
</dbReference>
<feature type="compositionally biased region" description="Polar residues" evidence="1">
    <location>
        <begin position="247"/>
        <end position="278"/>
    </location>
</feature>
<dbReference type="PROSITE" id="PS51257">
    <property type="entry name" value="PROKAR_LIPOPROTEIN"/>
    <property type="match status" value="1"/>
</dbReference>
<feature type="compositionally biased region" description="Low complexity" evidence="1">
    <location>
        <begin position="279"/>
        <end position="303"/>
    </location>
</feature>
<evidence type="ECO:0000313" key="4">
    <source>
        <dbReference type="Proteomes" id="UP000250218"/>
    </source>
</evidence>
<feature type="region of interest" description="Disordered" evidence="1">
    <location>
        <begin position="247"/>
        <end position="315"/>
    </location>
</feature>
<accession>A0A2Z4NDI0</accession>
<dbReference type="KEGG" id="mane:DP065_02785"/>
<reference evidence="4" key="1">
    <citation type="submission" date="2018-06" db="EMBL/GenBank/DDBJ databases">
        <title>Complete genome sequences of Mycoplasma anatis, M. anseris and M. cloacale type strains.</title>
        <authorList>
            <person name="Grozner D."/>
            <person name="Forro B."/>
            <person name="Sulyok K.M."/>
            <person name="Marton S."/>
            <person name="Kreizinger Z."/>
            <person name="Banyai K."/>
            <person name="Gyuranecz M."/>
        </authorList>
    </citation>
    <scope>NUCLEOTIDE SEQUENCE [LARGE SCALE GENOMIC DNA]</scope>
    <source>
        <strain evidence="4">ATCC 49234</strain>
    </source>
</reference>
<organism evidence="3 4">
    <name type="scientific">[Mycoplasma] anseris</name>
    <dbReference type="NCBI Taxonomy" id="92400"/>
    <lineage>
        <taxon>Bacteria</taxon>
        <taxon>Bacillati</taxon>
        <taxon>Mycoplasmatota</taxon>
        <taxon>Mycoplasmoidales</taxon>
        <taxon>Metamycoplasmataceae</taxon>
        <taxon>Metamycoplasma</taxon>
    </lineage>
</organism>
<dbReference type="EMBL" id="CP030140">
    <property type="protein sequence ID" value="AWX69654.1"/>
    <property type="molecule type" value="Genomic_DNA"/>
</dbReference>
<name>A0A2Z4NDI0_9BACT</name>
<evidence type="ECO:0000313" key="3">
    <source>
        <dbReference type="EMBL" id="AWX69654.1"/>
    </source>
</evidence>
<dbReference type="RefSeq" id="WP_033178984.1">
    <property type="nucleotide sequence ID" value="NZ_CP030140.1"/>
</dbReference>
<feature type="chain" id="PRO_5016236273" description="Variable surface lipoprotein" evidence="2">
    <location>
        <begin position="27"/>
        <end position="454"/>
    </location>
</feature>
<sequence>MKKNKFLLTSLGLALPILLIPNIAASCDKKTKKKEDYSNRIEIAYQLDTNTIDAQDVELNKITFNLDNKALSKEFEIVELGFINNKASVEEINNGERSISFKIKQNNNISETIIKKLKVHPSDKEVIIDQREILKNGFSLIESEDVKVKLATLENNAVLKSYKDKVYVGSHTDGDDITLFQLKPGIILKKYTNFYGDLETAFGNKPNIILIKNEDGSFSLKFHIAKWGASDQTRRIDVHEIITAKMNFSQTSSGSSTNPETQPSDGTETGTENQPSAGTETPQPSTNPEENNNNRTSENNETEAPSPRTNDKETKTEQDYLNEIRNAAKANTLFKITPELLETINNVKNQSNKYNAKYGLTINHETLEIGRTKAEANTPLPLVFQNDEWNNDPKYLEVIKKTICNPGRIATGKGSIVLKVMETAGGWVIEFSFADLGSEYKTFSVKDSYSITVA</sequence>
<evidence type="ECO:0000256" key="1">
    <source>
        <dbReference type="SAM" id="MobiDB-lite"/>
    </source>
</evidence>
<protein>
    <recommendedName>
        <fullName evidence="5">Variable surface lipoprotein</fullName>
    </recommendedName>
</protein>
<feature type="signal peptide" evidence="2">
    <location>
        <begin position="1"/>
        <end position="26"/>
    </location>
</feature>
<evidence type="ECO:0008006" key="5">
    <source>
        <dbReference type="Google" id="ProtNLM"/>
    </source>
</evidence>
<gene>
    <name evidence="3" type="ORF">DP065_02785</name>
</gene>
<keyword evidence="2" id="KW-0732">Signal</keyword>
<dbReference type="AlphaFoldDB" id="A0A2Z4NDI0"/>
<keyword evidence="4" id="KW-1185">Reference proteome</keyword>
<proteinExistence type="predicted"/>